<dbReference type="Pfam" id="PF01051">
    <property type="entry name" value="Rep3_N"/>
    <property type="match status" value="1"/>
</dbReference>
<dbReference type="InterPro" id="IPR036390">
    <property type="entry name" value="WH_DNA-bd_sf"/>
</dbReference>
<dbReference type="Gene3D" id="1.10.10.10">
    <property type="entry name" value="Winged helix-like DNA-binding domain superfamily/Winged helix DNA-binding domain"/>
    <property type="match status" value="2"/>
</dbReference>
<reference evidence="2" key="2">
    <citation type="submission" date="2015-07" db="EMBL/GenBank/DDBJ databases">
        <title>Plasmids, circular viruses and viroids from rat gut.</title>
        <authorList>
            <person name="Jorgensen T.J."/>
            <person name="Hansen M.A."/>
            <person name="Xu Z."/>
            <person name="Tabak M.A."/>
            <person name="Sorensen S.J."/>
            <person name="Hansen L.H."/>
        </authorList>
    </citation>
    <scope>NUCLEOTIDE SEQUENCE</scope>
    <source>
        <plasmid evidence="2">pRGFK1035</plasmid>
    </source>
</reference>
<reference evidence="2" key="1">
    <citation type="submission" date="2015-06" db="EMBL/GenBank/DDBJ databases">
        <authorList>
            <person name="Joergensen T."/>
        </authorList>
    </citation>
    <scope>NUCLEOTIDE SEQUENCE</scope>
    <source>
        <plasmid evidence="2">pRGFK1035</plasmid>
    </source>
</reference>
<geneLocation type="plasmid" evidence="2">
    <name>pRGFK1035</name>
</geneLocation>
<dbReference type="InterPro" id="IPR036388">
    <property type="entry name" value="WH-like_DNA-bd_sf"/>
</dbReference>
<dbReference type="EMBL" id="LN853617">
    <property type="protein sequence ID" value="CRY96283.1"/>
    <property type="molecule type" value="Genomic_DNA"/>
</dbReference>
<dbReference type="InterPro" id="IPR000525">
    <property type="entry name" value="Initiator_Rep_WH1"/>
</dbReference>
<accession>A0A0H5Q331</accession>
<evidence type="ECO:0000313" key="2">
    <source>
        <dbReference type="EMBL" id="CRY96283.1"/>
    </source>
</evidence>
<feature type="domain" description="Initiator Rep protein WH1" evidence="1">
    <location>
        <begin position="10"/>
        <end position="159"/>
    </location>
</feature>
<keyword evidence="2" id="KW-0614">Plasmid</keyword>
<sequence length="348" mass="39143">MSELRGGYLVEKSKHLVWARFNHYTAGELRLLETYLSRINPRDPESSRVQFTLAEYKELLGLSNIDARNIKPQLDHFLGNVVTIEGTKNGAPAWAKYVLFTTATCDLVPDLGQYVITISCNPDLRSVFFNLAEDGYIRYRLRYTKDMKSQYSIRLYGMLRDWLPKGTYTVPIDRLRDELGATDSSYKRLDNFTRRALDPAVSEINGLSDLKVTYTKIKKGRSVTDICFKIKLKPTQKAIEAQAKELPGEHGGEWFAAGMGADISPESAWKLALLVKDKLADLHPDIPADRHDNAAREILQRAYAALLPADKEPAPENPAGYLWSVLCRGAAIDDYLPMTYTFGKGISG</sequence>
<dbReference type="Pfam" id="PF21205">
    <property type="entry name" value="Rep3_C"/>
    <property type="match status" value="1"/>
</dbReference>
<proteinExistence type="predicted"/>
<name>A0A0H5Q331_9ZZZZ</name>
<evidence type="ECO:0000259" key="1">
    <source>
        <dbReference type="Pfam" id="PF01051"/>
    </source>
</evidence>
<dbReference type="GO" id="GO:0006270">
    <property type="term" value="P:DNA replication initiation"/>
    <property type="evidence" value="ECO:0007669"/>
    <property type="project" value="InterPro"/>
</dbReference>
<organism evidence="2">
    <name type="scientific">uncultured prokaryote</name>
    <dbReference type="NCBI Taxonomy" id="198431"/>
    <lineage>
        <taxon>unclassified sequences</taxon>
        <taxon>environmental samples</taxon>
    </lineage>
</organism>
<dbReference type="AlphaFoldDB" id="A0A0H5Q331"/>
<dbReference type="GO" id="GO:0003887">
    <property type="term" value="F:DNA-directed DNA polymerase activity"/>
    <property type="evidence" value="ECO:0007669"/>
    <property type="project" value="InterPro"/>
</dbReference>
<dbReference type="SUPFAM" id="SSF46785">
    <property type="entry name" value="Winged helix' DNA-binding domain"/>
    <property type="match status" value="2"/>
</dbReference>
<protein>
    <recommendedName>
        <fullName evidence="1">Initiator Rep protein WH1 domain-containing protein</fullName>
    </recommendedName>
</protein>